<evidence type="ECO:0000313" key="2">
    <source>
        <dbReference type="Proteomes" id="UP000319486"/>
    </source>
</evidence>
<dbReference type="AlphaFoldDB" id="A0A502CF70"/>
<dbReference type="EMBL" id="RCZO01000001">
    <property type="protein sequence ID" value="TPG11342.1"/>
    <property type="molecule type" value="Genomic_DNA"/>
</dbReference>
<reference evidence="1 2" key="1">
    <citation type="journal article" date="2019" name="Environ. Microbiol.">
        <title>Species interactions and distinct microbial communities in high Arctic permafrost affected cryosols are associated with the CH4 and CO2 gas fluxes.</title>
        <authorList>
            <person name="Altshuler I."/>
            <person name="Hamel J."/>
            <person name="Turney S."/>
            <person name="Magnuson E."/>
            <person name="Levesque R."/>
            <person name="Greer C."/>
            <person name="Whyte L.G."/>
        </authorList>
    </citation>
    <scope>NUCLEOTIDE SEQUENCE [LARGE SCALE GENOMIC DNA]</scope>
    <source>
        <strain evidence="1 2">S13Y</strain>
    </source>
</reference>
<proteinExistence type="predicted"/>
<sequence>MNDLAYDISHLLESEPFKTSVPEFRTARVAYVAPPVQSVAAAQEALAKELLQAAAAHEALIQQYLRMTDVAYQDSYGQ</sequence>
<keyword evidence="2" id="KW-1185">Reference proteome</keyword>
<organism evidence="1 2">
    <name type="scientific">Rhodanobacter glycinis</name>
    <dbReference type="NCBI Taxonomy" id="582702"/>
    <lineage>
        <taxon>Bacteria</taxon>
        <taxon>Pseudomonadati</taxon>
        <taxon>Pseudomonadota</taxon>
        <taxon>Gammaproteobacteria</taxon>
        <taxon>Lysobacterales</taxon>
        <taxon>Rhodanobacteraceae</taxon>
        <taxon>Rhodanobacter</taxon>
    </lineage>
</organism>
<dbReference type="RefSeq" id="WP_140648564.1">
    <property type="nucleotide sequence ID" value="NZ_RCZO01000001.1"/>
</dbReference>
<gene>
    <name evidence="1" type="ORF">EAH88_02035</name>
</gene>
<name>A0A502CF70_9GAMM</name>
<dbReference type="Proteomes" id="UP000319486">
    <property type="component" value="Unassembled WGS sequence"/>
</dbReference>
<evidence type="ECO:0000313" key="1">
    <source>
        <dbReference type="EMBL" id="TPG11342.1"/>
    </source>
</evidence>
<accession>A0A502CF70</accession>
<comment type="caution">
    <text evidence="1">The sequence shown here is derived from an EMBL/GenBank/DDBJ whole genome shotgun (WGS) entry which is preliminary data.</text>
</comment>
<protein>
    <submittedName>
        <fullName evidence="1">Uncharacterized protein</fullName>
    </submittedName>
</protein>